<dbReference type="EMBL" id="JAUSQM010000001">
    <property type="protein sequence ID" value="MDP9822387.1"/>
    <property type="molecule type" value="Genomic_DNA"/>
</dbReference>
<dbReference type="InterPro" id="IPR000873">
    <property type="entry name" value="AMP-dep_synth/lig_dom"/>
</dbReference>
<dbReference type="InterPro" id="IPR020845">
    <property type="entry name" value="AMP-binding_CS"/>
</dbReference>
<dbReference type="Gene3D" id="3.30.300.30">
    <property type="match status" value="1"/>
</dbReference>
<dbReference type="InterPro" id="IPR045851">
    <property type="entry name" value="AMP-bd_C_sf"/>
</dbReference>
<evidence type="ECO:0000259" key="1">
    <source>
        <dbReference type="Pfam" id="PF00501"/>
    </source>
</evidence>
<protein>
    <submittedName>
        <fullName evidence="3">Acyl-CoA synthetase (AMP-forming)/AMP-acid ligase II</fullName>
    </submittedName>
</protein>
<accession>A0ABT9NPN6</accession>
<dbReference type="SUPFAM" id="SSF56801">
    <property type="entry name" value="Acetyl-CoA synthetase-like"/>
    <property type="match status" value="1"/>
</dbReference>
<dbReference type="InterPro" id="IPR025110">
    <property type="entry name" value="AMP-bd_C"/>
</dbReference>
<sequence>MTETTAPAPQSSSTAARPLNLADVFEVIADAVPDRAAIITMDGTYTYRDIDTRASRLANHLLSLGVQPGDHVAVHSKNRIEWVEAFYGCFKARVVPININYKYLREELQYLYSNSDSVVALIAPEHVAAVAELDVPKLRHTLVFGDDYEAALAAASPERPTGNGRCGDDHYVLYTGGTTGNPKGVVWRHEDWILAALNAGRFGAPIESVEQLGQEAAANESPMVLLALGPMMHGGSQWTMANGHVAGQSMALYTEASFSAETAMELVQHAGVTSLTFLGDAMGRPVADAILAEPDRWDLSKLISISNGAAPLSDGVRAQLREALPGRFILDTYGASESGATASRIDDGKDGPVGPPRFGASDDVEVFDPVDFTPCPVGVDGMLGRTGPIPLGYYNDPVKTAATFKEIGGKRWSIPGDFARREEDGTIAVLGRGSVCINTGGEKVHPEEVESALLRHADVFDAVVVGTPHDRWGQQVTALVQLRDGAEATAEQIREHVKSLLANYKAPKEVLFVSHVPRTPVSKVDYPASTKLALDLLSD</sequence>
<organism evidence="3 4">
    <name type="scientific">Nocardioides massiliensis</name>
    <dbReference type="NCBI Taxonomy" id="1325935"/>
    <lineage>
        <taxon>Bacteria</taxon>
        <taxon>Bacillati</taxon>
        <taxon>Actinomycetota</taxon>
        <taxon>Actinomycetes</taxon>
        <taxon>Propionibacteriales</taxon>
        <taxon>Nocardioidaceae</taxon>
        <taxon>Nocardioides</taxon>
    </lineage>
</organism>
<dbReference type="Proteomes" id="UP001240447">
    <property type="component" value="Unassembled WGS sequence"/>
</dbReference>
<comment type="caution">
    <text evidence="3">The sequence shown here is derived from an EMBL/GenBank/DDBJ whole genome shotgun (WGS) entry which is preliminary data.</text>
</comment>
<gene>
    <name evidence="3" type="ORF">J2S59_002196</name>
</gene>
<dbReference type="NCBIfam" id="NF005863">
    <property type="entry name" value="PRK07798.1"/>
    <property type="match status" value="1"/>
</dbReference>
<reference evidence="3 4" key="1">
    <citation type="submission" date="2023-07" db="EMBL/GenBank/DDBJ databases">
        <title>Sequencing the genomes of 1000 actinobacteria strains.</title>
        <authorList>
            <person name="Klenk H.-P."/>
        </authorList>
    </citation>
    <scope>NUCLEOTIDE SEQUENCE [LARGE SCALE GENOMIC DNA]</scope>
    <source>
        <strain evidence="3 4">GD13</strain>
    </source>
</reference>
<dbReference type="InterPro" id="IPR050237">
    <property type="entry name" value="ATP-dep_AMP-bd_enzyme"/>
</dbReference>
<proteinExistence type="predicted"/>
<dbReference type="GO" id="GO:0016874">
    <property type="term" value="F:ligase activity"/>
    <property type="evidence" value="ECO:0007669"/>
    <property type="project" value="UniProtKB-KW"/>
</dbReference>
<dbReference type="InterPro" id="IPR042099">
    <property type="entry name" value="ANL_N_sf"/>
</dbReference>
<dbReference type="PANTHER" id="PTHR43767">
    <property type="entry name" value="LONG-CHAIN-FATTY-ACID--COA LIGASE"/>
    <property type="match status" value="1"/>
</dbReference>
<dbReference type="Gene3D" id="3.40.50.12780">
    <property type="entry name" value="N-terminal domain of ligase-like"/>
    <property type="match status" value="1"/>
</dbReference>
<dbReference type="PROSITE" id="PS00455">
    <property type="entry name" value="AMP_BINDING"/>
    <property type="match status" value="1"/>
</dbReference>
<dbReference type="Pfam" id="PF13193">
    <property type="entry name" value="AMP-binding_C"/>
    <property type="match status" value="1"/>
</dbReference>
<evidence type="ECO:0000313" key="4">
    <source>
        <dbReference type="Proteomes" id="UP001240447"/>
    </source>
</evidence>
<dbReference type="Pfam" id="PF00501">
    <property type="entry name" value="AMP-binding"/>
    <property type="match status" value="1"/>
</dbReference>
<dbReference type="RefSeq" id="WP_068116503.1">
    <property type="nucleotide sequence ID" value="NZ_CCXJ01000026.1"/>
</dbReference>
<evidence type="ECO:0000259" key="2">
    <source>
        <dbReference type="Pfam" id="PF13193"/>
    </source>
</evidence>
<feature type="domain" description="AMP-dependent synthetase/ligase" evidence="1">
    <location>
        <begin position="26"/>
        <end position="388"/>
    </location>
</feature>
<keyword evidence="4" id="KW-1185">Reference proteome</keyword>
<evidence type="ECO:0000313" key="3">
    <source>
        <dbReference type="EMBL" id="MDP9822387.1"/>
    </source>
</evidence>
<feature type="domain" description="AMP-binding enzyme C-terminal" evidence="2">
    <location>
        <begin position="448"/>
        <end position="523"/>
    </location>
</feature>
<dbReference type="PANTHER" id="PTHR43767:SF1">
    <property type="entry name" value="NONRIBOSOMAL PEPTIDE SYNTHASE PES1 (EUROFUNG)-RELATED"/>
    <property type="match status" value="1"/>
</dbReference>
<keyword evidence="3" id="KW-0436">Ligase</keyword>
<name>A0ABT9NPN6_9ACTN</name>